<evidence type="ECO:0000256" key="3">
    <source>
        <dbReference type="ARBA" id="ARBA00022679"/>
    </source>
</evidence>
<dbReference type="InterPro" id="IPR047224">
    <property type="entry name" value="FAS_alpha_su_C"/>
</dbReference>
<sequence>MTALPVITAMGGINAAGRSALHFGFQRLIFDALPEIQRQATLRALAQLTGRAEDAQLDGTLIRALPEEHRLHAAISGTSDIPVTLEMRNMDLPDPLPAGWQVTPIDKRRSRVTLPAGLGLNVPLDAPRRVSAAGQLPEGFDPSALYASRNHPRALQMAIFAISDTLGDLGIDWTAVASKVRPDQVAVYASNAMSQMDDNGLGGVMRFPPNGHRITSKQVPLGLGEMTADFLNAYVLHSVGTTGGMLGACATFLYNLEKGVQAIRSGKVRVAIVGTSEAPLVPEIMEGYRAMGALAEDQDLAALDNAGQADLRRACRPFSSNCGFTMAESAQFTILMDDALALELGADILGAVPDVFIHADGGKKSISAPGVGNYLTMGKAAALTRQLIGAQGLQRHSFVHAHGTGTPQNRVTESVILDRTAEAFGIQTWPVVGIKSYVGHSLGSAGGDQLAATLGSFSKGILPGIRTIDHIAEDVHRHHLDICLQHQQHDDLQASLINSKGFGGNNATAVALSASITESMLRQRHGAKAMTAWQQARETTLANKAHFQEHCLNETPKPVYRFNEGVMGDEHVTLTSRSVRLNGGTEMPFDDDPTLREFQLDRD</sequence>
<dbReference type="CDD" id="cd00828">
    <property type="entry name" value="elong_cond_enzymes"/>
    <property type="match status" value="1"/>
</dbReference>
<dbReference type="Pfam" id="PF02801">
    <property type="entry name" value="Ketoacyl-synt_C"/>
    <property type="match status" value="1"/>
</dbReference>
<proteinExistence type="inferred from homology"/>
<dbReference type="PANTHER" id="PTHR11712">
    <property type="entry name" value="POLYKETIDE SYNTHASE-RELATED"/>
    <property type="match status" value="1"/>
</dbReference>
<evidence type="ECO:0000313" key="7">
    <source>
        <dbReference type="Proteomes" id="UP000029444"/>
    </source>
</evidence>
<dbReference type="InterPro" id="IPR014030">
    <property type="entry name" value="Ketoacyl_synth_N"/>
</dbReference>
<feature type="domain" description="Ketosynthase family 3 (KS3)" evidence="5">
    <location>
        <begin position="1"/>
        <end position="513"/>
    </location>
</feature>
<dbReference type="InterPro" id="IPR014031">
    <property type="entry name" value="Ketoacyl_synth_C"/>
</dbReference>
<dbReference type="SMART" id="SM00825">
    <property type="entry name" value="PKS_KS"/>
    <property type="match status" value="1"/>
</dbReference>
<name>A0A095SLF2_9GAMM</name>
<keyword evidence="3 4" id="KW-0808">Transferase</keyword>
<evidence type="ECO:0000259" key="5">
    <source>
        <dbReference type="PROSITE" id="PS52004"/>
    </source>
</evidence>
<organism evidence="6 7">
    <name type="scientific">Alcanivorax nanhaiticus</name>
    <dbReference type="NCBI Taxonomy" id="1177154"/>
    <lineage>
        <taxon>Bacteria</taxon>
        <taxon>Pseudomonadati</taxon>
        <taxon>Pseudomonadota</taxon>
        <taxon>Gammaproteobacteria</taxon>
        <taxon>Oceanospirillales</taxon>
        <taxon>Alcanivoracaceae</taxon>
        <taxon>Alcanivorax</taxon>
    </lineage>
</organism>
<dbReference type="OrthoDB" id="9784825at2"/>
<evidence type="ECO:0000256" key="1">
    <source>
        <dbReference type="ARBA" id="ARBA00005194"/>
    </source>
</evidence>
<dbReference type="PANTHER" id="PTHR11712:SF336">
    <property type="entry name" value="3-OXOACYL-[ACYL-CARRIER-PROTEIN] SYNTHASE, MITOCHONDRIAL"/>
    <property type="match status" value="1"/>
</dbReference>
<comment type="similarity">
    <text evidence="2 4">Belongs to the thiolase-like superfamily. Beta-ketoacyl-ACP synthases family.</text>
</comment>
<dbReference type="PROSITE" id="PS52004">
    <property type="entry name" value="KS3_2"/>
    <property type="match status" value="1"/>
</dbReference>
<dbReference type="AlphaFoldDB" id="A0A095SLF2"/>
<accession>A0A095SLF2</accession>
<dbReference type="SUPFAM" id="SSF53901">
    <property type="entry name" value="Thiolase-like"/>
    <property type="match status" value="2"/>
</dbReference>
<comment type="pathway">
    <text evidence="1">Lipid metabolism; fatty acid biosynthesis.</text>
</comment>
<keyword evidence="7" id="KW-1185">Reference proteome</keyword>
<dbReference type="InterPro" id="IPR016039">
    <property type="entry name" value="Thiolase-like"/>
</dbReference>
<dbReference type="InterPro" id="IPR000794">
    <property type="entry name" value="Beta-ketoacyl_synthase"/>
</dbReference>
<dbReference type="GO" id="GO:0004315">
    <property type="term" value="F:3-oxoacyl-[acyl-carrier-protein] synthase activity"/>
    <property type="evidence" value="ECO:0007669"/>
    <property type="project" value="TreeGrafter"/>
</dbReference>
<gene>
    <name evidence="6" type="ORF">Y5S_01310</name>
</gene>
<dbReference type="Proteomes" id="UP000029444">
    <property type="component" value="Unassembled WGS sequence"/>
</dbReference>
<comment type="caution">
    <text evidence="6">The sequence shown here is derived from an EMBL/GenBank/DDBJ whole genome shotgun (WGS) entry which is preliminary data.</text>
</comment>
<dbReference type="RefSeq" id="WP_035231472.1">
    <property type="nucleotide sequence ID" value="NZ_ARXV01000004.1"/>
</dbReference>
<dbReference type="GO" id="GO:0006633">
    <property type="term" value="P:fatty acid biosynthetic process"/>
    <property type="evidence" value="ECO:0007669"/>
    <property type="project" value="TreeGrafter"/>
</dbReference>
<protein>
    <submittedName>
        <fullName evidence="6">3-oxoacyl-ACP synthase</fullName>
    </submittedName>
</protein>
<evidence type="ECO:0000256" key="4">
    <source>
        <dbReference type="RuleBase" id="RU003694"/>
    </source>
</evidence>
<dbReference type="eggNOG" id="COG0304">
    <property type="taxonomic scope" value="Bacteria"/>
</dbReference>
<dbReference type="GO" id="GO:0005829">
    <property type="term" value="C:cytosol"/>
    <property type="evidence" value="ECO:0007669"/>
    <property type="project" value="TreeGrafter"/>
</dbReference>
<evidence type="ECO:0000313" key="6">
    <source>
        <dbReference type="EMBL" id="KGD65417.1"/>
    </source>
</evidence>
<dbReference type="InterPro" id="IPR020841">
    <property type="entry name" value="PKS_Beta-ketoAc_synthase_dom"/>
</dbReference>
<evidence type="ECO:0000256" key="2">
    <source>
        <dbReference type="ARBA" id="ARBA00008467"/>
    </source>
</evidence>
<dbReference type="Gene3D" id="3.40.47.10">
    <property type="match status" value="1"/>
</dbReference>
<reference evidence="6 7" key="1">
    <citation type="submission" date="2012-09" db="EMBL/GenBank/DDBJ databases">
        <title>Genome Sequence of alkane-degrading Bacterium Alcanivorax sp. 19-m-6.</title>
        <authorList>
            <person name="Lai Q."/>
            <person name="Shao Z."/>
        </authorList>
    </citation>
    <scope>NUCLEOTIDE SEQUENCE [LARGE SCALE GENOMIC DNA]</scope>
    <source>
        <strain evidence="6 7">19-m-6</strain>
    </source>
</reference>
<dbReference type="PATRIC" id="fig|1177154.3.peg.1334"/>
<dbReference type="EMBL" id="ARXV01000004">
    <property type="protein sequence ID" value="KGD65417.1"/>
    <property type="molecule type" value="Genomic_DNA"/>
</dbReference>
<dbReference type="STRING" id="1177154.Y5S_01310"/>
<dbReference type="Pfam" id="PF00109">
    <property type="entry name" value="ketoacyl-synt"/>
    <property type="match status" value="1"/>
</dbReference>